<evidence type="ECO:0000313" key="6">
    <source>
        <dbReference type="Proteomes" id="UP001529338"/>
    </source>
</evidence>
<feature type="compositionally biased region" description="Basic and acidic residues" evidence="2">
    <location>
        <begin position="1"/>
        <end position="12"/>
    </location>
</feature>
<feature type="region of interest" description="Disordered" evidence="2">
    <location>
        <begin position="360"/>
        <end position="407"/>
    </location>
</feature>
<name>A0ABT7SEQ0_9CELL</name>
<reference evidence="5 6" key="1">
    <citation type="submission" date="2023-06" db="EMBL/GenBank/DDBJ databases">
        <title>Cellulomonas sp. MW4 Whole genome sequence.</title>
        <authorList>
            <person name="Park S."/>
        </authorList>
    </citation>
    <scope>NUCLEOTIDE SEQUENCE [LARGE SCALE GENOMIC DNA]</scope>
    <source>
        <strain evidence="5 6">MW4</strain>
    </source>
</reference>
<dbReference type="PANTHER" id="PTHR33392:SF6">
    <property type="entry name" value="POLYISOPRENYL-TEICHOIC ACID--PEPTIDOGLYCAN TEICHOIC ACID TRANSFERASE TAGU"/>
    <property type="match status" value="1"/>
</dbReference>
<gene>
    <name evidence="5" type="ORF">QRT04_03785</name>
</gene>
<protein>
    <submittedName>
        <fullName evidence="5">LCP family protein</fullName>
    </submittedName>
</protein>
<evidence type="ECO:0000256" key="3">
    <source>
        <dbReference type="SAM" id="Phobius"/>
    </source>
</evidence>
<sequence>MLPRHAATERARTTRHARTHRTHNVLRGTAVAVVFVLTFGASAAVAAYRQFSGNVNKVDISALVGDDGASSKPTQATPTDPNAGKAVNLLVLGSDSRSGANGKIGGKVATGMRSDTAIVVHISADRSRVEAVSIPRDSIVDIPACKATNGKKSYPQHNQMFNAAFATGNDMGRDIASAAACTWKTVERNTGIKLNDYLVVDFEGFERMVNAIGGVPICVPYAMDDPKANNLHLKAGYQTLNGKKALGFARSRHAVGNGSDIGRIGNQQRLVAAMIKHLLTKDVLTSPTSVLRFLDAATKSLTTNMSITDMAGLAYNMRSIRGANITFMTIPWEPWPQDHNRVVWKAEAATIWANIAADKPALGETETPASTPTPGSTETPTPSQGETKKAGEEAFNVDDTTAVCKKA</sequence>
<proteinExistence type="inferred from homology"/>
<keyword evidence="3" id="KW-0472">Membrane</keyword>
<keyword evidence="3" id="KW-0812">Transmembrane</keyword>
<dbReference type="RefSeq" id="WP_289453608.1">
    <property type="nucleotide sequence ID" value="NZ_JAUCGQ010000001.1"/>
</dbReference>
<dbReference type="Proteomes" id="UP001529338">
    <property type="component" value="Unassembled WGS sequence"/>
</dbReference>
<evidence type="ECO:0000259" key="4">
    <source>
        <dbReference type="Pfam" id="PF03816"/>
    </source>
</evidence>
<dbReference type="NCBIfam" id="TIGR00350">
    <property type="entry name" value="lytR_cpsA_psr"/>
    <property type="match status" value="1"/>
</dbReference>
<keyword evidence="3" id="KW-1133">Transmembrane helix</keyword>
<keyword evidence="6" id="KW-1185">Reference proteome</keyword>
<dbReference type="EMBL" id="JAUCGQ010000001">
    <property type="protein sequence ID" value="MDM7854042.1"/>
    <property type="molecule type" value="Genomic_DNA"/>
</dbReference>
<accession>A0ABT7SEQ0</accession>
<dbReference type="InterPro" id="IPR050922">
    <property type="entry name" value="LytR/CpsA/Psr_CW_biosynth"/>
</dbReference>
<feature type="region of interest" description="Disordered" evidence="2">
    <location>
        <begin position="1"/>
        <end position="20"/>
    </location>
</feature>
<comment type="similarity">
    <text evidence="1">Belongs to the LytR/CpsA/Psr (LCP) family.</text>
</comment>
<evidence type="ECO:0000313" key="5">
    <source>
        <dbReference type="EMBL" id="MDM7854042.1"/>
    </source>
</evidence>
<organism evidence="5 6">
    <name type="scientific">Cellulomonas alba</name>
    <dbReference type="NCBI Taxonomy" id="3053467"/>
    <lineage>
        <taxon>Bacteria</taxon>
        <taxon>Bacillati</taxon>
        <taxon>Actinomycetota</taxon>
        <taxon>Actinomycetes</taxon>
        <taxon>Micrococcales</taxon>
        <taxon>Cellulomonadaceae</taxon>
        <taxon>Cellulomonas</taxon>
    </lineage>
</organism>
<evidence type="ECO:0000256" key="2">
    <source>
        <dbReference type="SAM" id="MobiDB-lite"/>
    </source>
</evidence>
<feature type="domain" description="Cell envelope-related transcriptional attenuator" evidence="4">
    <location>
        <begin position="113"/>
        <end position="278"/>
    </location>
</feature>
<dbReference type="Pfam" id="PF03816">
    <property type="entry name" value="LytR_cpsA_psr"/>
    <property type="match status" value="1"/>
</dbReference>
<dbReference type="InterPro" id="IPR004474">
    <property type="entry name" value="LytR_CpsA_psr"/>
</dbReference>
<feature type="compositionally biased region" description="Low complexity" evidence="2">
    <location>
        <begin position="364"/>
        <end position="383"/>
    </location>
</feature>
<dbReference type="PANTHER" id="PTHR33392">
    <property type="entry name" value="POLYISOPRENYL-TEICHOIC ACID--PEPTIDOGLYCAN TEICHOIC ACID TRANSFERASE TAGU"/>
    <property type="match status" value="1"/>
</dbReference>
<feature type="transmembrane region" description="Helical" evidence="3">
    <location>
        <begin position="25"/>
        <end position="48"/>
    </location>
</feature>
<comment type="caution">
    <text evidence="5">The sequence shown here is derived from an EMBL/GenBank/DDBJ whole genome shotgun (WGS) entry which is preliminary data.</text>
</comment>
<evidence type="ECO:0000256" key="1">
    <source>
        <dbReference type="ARBA" id="ARBA00006068"/>
    </source>
</evidence>
<dbReference type="Gene3D" id="3.40.630.190">
    <property type="entry name" value="LCP protein"/>
    <property type="match status" value="1"/>
</dbReference>